<dbReference type="GO" id="GO:0004674">
    <property type="term" value="F:protein serine/threonine kinase activity"/>
    <property type="evidence" value="ECO:0007669"/>
    <property type="project" value="TreeGrafter"/>
</dbReference>
<dbReference type="SUPFAM" id="SSF56112">
    <property type="entry name" value="Protein kinase-like (PK-like)"/>
    <property type="match status" value="1"/>
</dbReference>
<organism evidence="3 4">
    <name type="scientific">Phytophthora fragariae</name>
    <dbReference type="NCBI Taxonomy" id="53985"/>
    <lineage>
        <taxon>Eukaryota</taxon>
        <taxon>Sar</taxon>
        <taxon>Stramenopiles</taxon>
        <taxon>Oomycota</taxon>
        <taxon>Peronosporomycetes</taxon>
        <taxon>Peronosporales</taxon>
        <taxon>Peronosporaceae</taxon>
        <taxon>Phytophthora</taxon>
    </lineage>
</organism>
<comment type="caution">
    <text evidence="3">The sequence shown here is derived from an EMBL/GenBank/DDBJ whole genome shotgun (WGS) entry which is preliminary data.</text>
</comment>
<dbReference type="Gene3D" id="3.30.200.20">
    <property type="entry name" value="Phosphorylase Kinase, domain 1"/>
    <property type="match status" value="1"/>
</dbReference>
<reference evidence="3 4" key="1">
    <citation type="submission" date="2018-08" db="EMBL/GenBank/DDBJ databases">
        <title>Genomic investigation of the strawberry pathogen Phytophthora fragariae indicates pathogenicity is determined by transcriptional variation in three key races.</title>
        <authorList>
            <person name="Adams T.M."/>
            <person name="Armitage A.D."/>
            <person name="Sobczyk M.K."/>
            <person name="Bates H.J."/>
            <person name="Dunwell J.M."/>
            <person name="Nellist C.F."/>
            <person name="Harrison R.J."/>
        </authorList>
    </citation>
    <scope>NUCLEOTIDE SEQUENCE [LARGE SCALE GENOMIC DNA]</scope>
    <source>
        <strain evidence="3 4">BC-1</strain>
    </source>
</reference>
<dbReference type="PANTHER" id="PTHR44329:SF214">
    <property type="entry name" value="PROTEIN KINASE DOMAIN-CONTAINING PROTEIN"/>
    <property type="match status" value="1"/>
</dbReference>
<proteinExistence type="predicted"/>
<dbReference type="EMBL" id="QXGD01001534">
    <property type="protein sequence ID" value="KAE9204108.1"/>
    <property type="molecule type" value="Genomic_DNA"/>
</dbReference>
<dbReference type="AlphaFoldDB" id="A0A6A3XKC1"/>
<evidence type="ECO:0000259" key="2">
    <source>
        <dbReference type="PROSITE" id="PS50011"/>
    </source>
</evidence>
<dbReference type="InterPro" id="IPR011009">
    <property type="entry name" value="Kinase-like_dom_sf"/>
</dbReference>
<feature type="coiled-coil region" evidence="1">
    <location>
        <begin position="93"/>
        <end position="120"/>
    </location>
</feature>
<dbReference type="InterPro" id="IPR001245">
    <property type="entry name" value="Ser-Thr/Tyr_kinase_cat_dom"/>
</dbReference>
<dbReference type="InterPro" id="IPR000719">
    <property type="entry name" value="Prot_kinase_dom"/>
</dbReference>
<name>A0A6A3XKC1_9STRA</name>
<dbReference type="Pfam" id="PF07714">
    <property type="entry name" value="PK_Tyr_Ser-Thr"/>
    <property type="match status" value="1"/>
</dbReference>
<evidence type="ECO:0000313" key="3">
    <source>
        <dbReference type="EMBL" id="KAE9204108.1"/>
    </source>
</evidence>
<evidence type="ECO:0000313" key="4">
    <source>
        <dbReference type="Proteomes" id="UP000440367"/>
    </source>
</evidence>
<keyword evidence="1" id="KW-0175">Coiled coil</keyword>
<dbReference type="Proteomes" id="UP000440367">
    <property type="component" value="Unassembled WGS sequence"/>
</dbReference>
<dbReference type="InterPro" id="IPR051681">
    <property type="entry name" value="Ser/Thr_Kinases-Pseudokinases"/>
</dbReference>
<protein>
    <recommendedName>
        <fullName evidence="2">Protein kinase domain-containing protein</fullName>
    </recommendedName>
</protein>
<dbReference type="PROSITE" id="PS50011">
    <property type="entry name" value="PROTEIN_KINASE_DOM"/>
    <property type="match status" value="1"/>
</dbReference>
<evidence type="ECO:0000256" key="1">
    <source>
        <dbReference type="SAM" id="Coils"/>
    </source>
</evidence>
<dbReference type="GO" id="GO:0005524">
    <property type="term" value="F:ATP binding"/>
    <property type="evidence" value="ECO:0007669"/>
    <property type="project" value="InterPro"/>
</dbReference>
<gene>
    <name evidence="3" type="ORF">PF002_g20732</name>
</gene>
<accession>A0A6A3XKC1</accession>
<dbReference type="PANTHER" id="PTHR44329">
    <property type="entry name" value="SERINE/THREONINE-PROTEIN KINASE TNNI3K-RELATED"/>
    <property type="match status" value="1"/>
</dbReference>
<sequence>MRERDWPPRLEIGAASDDIQAGIGEVSNKMTEDEWNLLRSLCKVTSVDRADVAKFISQMKGLAQAREAPGTPVEKAPAKVLEDVNEVICSSSGRKLKEVLDVIEEELEEISDQFQEDNRRVVDRLLDIYCQLESPEEPLLAAVVEDFVGLVQSYHIQVSRRLENSDFSASDVMRTSVALTVADRNESTHHLLDELIWNSGCLSSKSAVHQWQEHSRKKARLRSQKMMDTVLEDEEDDDDTSGGSPWWLLPTDEVQLLKRIARGAFGAAYWGKWLDTDVVVKKVLTNQHESRNRLQFRHEVELWFSLNHANVIKLSALVTNITNNLCLCANKQFMARCHRF</sequence>
<feature type="domain" description="Protein kinase" evidence="2">
    <location>
        <begin position="254"/>
        <end position="340"/>
    </location>
</feature>